<dbReference type="GO" id="GO:0005737">
    <property type="term" value="C:cytoplasm"/>
    <property type="evidence" value="ECO:0007669"/>
    <property type="project" value="TreeGrafter"/>
</dbReference>
<evidence type="ECO:0000256" key="1">
    <source>
        <dbReference type="ARBA" id="ARBA00008903"/>
    </source>
</evidence>
<dbReference type="PIRSF" id="PIRSF001439">
    <property type="entry name" value="CryM"/>
    <property type="match status" value="1"/>
</dbReference>
<dbReference type="EMBL" id="JOTN01000005">
    <property type="protein sequence ID" value="KEK19826.1"/>
    <property type="molecule type" value="Genomic_DNA"/>
</dbReference>
<dbReference type="InterPro" id="IPR036291">
    <property type="entry name" value="NAD(P)-bd_dom_sf"/>
</dbReference>
<evidence type="ECO:0000313" key="2">
    <source>
        <dbReference type="EMBL" id="KEK19826.1"/>
    </source>
</evidence>
<dbReference type="Gene3D" id="3.30.1780.10">
    <property type="entry name" value="ornithine cyclodeaminase, domain 1"/>
    <property type="match status" value="1"/>
</dbReference>
<dbReference type="PANTHER" id="PTHR13812">
    <property type="entry name" value="KETIMINE REDUCTASE MU-CRYSTALLIN"/>
    <property type="match status" value="1"/>
</dbReference>
<proteinExistence type="inferred from homology"/>
<dbReference type="OrthoDB" id="9792005at2"/>
<evidence type="ECO:0000313" key="3">
    <source>
        <dbReference type="Proteomes" id="UP000027822"/>
    </source>
</evidence>
<sequence length="325" mass="35793">MIHITEEMVKEIYSMKECIHDVEQAFQYYVDNKVTTPVRLNVHHSKEGANSLYMPSYVEPIEFASTKIVSIFPENTQQGKKSLQSLIVLSETNSGDHVATIEASYLTTLRTGAMSGIATKHFARQDANTCAIIGCGAQALGQIQAVMEVCNLTRILLINRTSAKAYELKNQLHELYPNWLGSIEIIPSADEAAKQSDIIICSTTSTTPVFDGKLLKQGTHINAIGSYQPHMQELDVTTLQRSDKVIVDTLEGAQHEAGDFLVAINEKQWDFSNVYCELGDVITGVKEGRTDAEEITLFKSVGVAFLDTVVASAIYEKVVGKLSVK</sequence>
<organism evidence="2 3">
    <name type="scientific">Bacillus manliponensis</name>
    <dbReference type="NCBI Taxonomy" id="574376"/>
    <lineage>
        <taxon>Bacteria</taxon>
        <taxon>Bacillati</taxon>
        <taxon>Bacillota</taxon>
        <taxon>Bacilli</taxon>
        <taxon>Bacillales</taxon>
        <taxon>Bacillaceae</taxon>
        <taxon>Bacillus</taxon>
        <taxon>Bacillus cereus group</taxon>
    </lineage>
</organism>
<comment type="caution">
    <text evidence="2">The sequence shown here is derived from an EMBL/GenBank/DDBJ whole genome shotgun (WGS) entry which is preliminary data.</text>
</comment>
<keyword evidence="3" id="KW-1185">Reference proteome</keyword>
<comment type="similarity">
    <text evidence="1">Belongs to the ornithine cyclodeaminase/mu-crystallin family.</text>
</comment>
<gene>
    <name evidence="2" type="ORF">BAMA_18780</name>
</gene>
<dbReference type="PANTHER" id="PTHR13812:SF19">
    <property type="entry name" value="KETIMINE REDUCTASE MU-CRYSTALLIN"/>
    <property type="match status" value="1"/>
</dbReference>
<name>A0A073JZX9_9BACI</name>
<dbReference type="Pfam" id="PF02423">
    <property type="entry name" value="OCD_Mu_crystall"/>
    <property type="match status" value="1"/>
</dbReference>
<dbReference type="AlphaFoldDB" id="A0A073JZX9"/>
<dbReference type="Gene3D" id="3.40.50.720">
    <property type="entry name" value="NAD(P)-binding Rossmann-like Domain"/>
    <property type="match status" value="1"/>
</dbReference>
<dbReference type="InterPro" id="IPR023401">
    <property type="entry name" value="ODC_N"/>
</dbReference>
<accession>A0A073JZX9</accession>
<dbReference type="SUPFAM" id="SSF51735">
    <property type="entry name" value="NAD(P)-binding Rossmann-fold domains"/>
    <property type="match status" value="1"/>
</dbReference>
<dbReference type="GO" id="GO:0016491">
    <property type="term" value="F:oxidoreductase activity"/>
    <property type="evidence" value="ECO:0007669"/>
    <property type="project" value="UniProtKB-ARBA"/>
</dbReference>
<dbReference type="FunFam" id="3.40.50.720:FF:000311">
    <property type="entry name" value="Ornithine cyclodeaminase"/>
    <property type="match status" value="1"/>
</dbReference>
<protein>
    <submittedName>
        <fullName evidence="2">Ornithine cyclodeaminase</fullName>
    </submittedName>
</protein>
<reference evidence="2 3" key="1">
    <citation type="submission" date="2014-06" db="EMBL/GenBank/DDBJ databases">
        <title>Draft genome sequence of Bacillus manliponensis JCM 15802 (MCCC 1A00708).</title>
        <authorList>
            <person name="Lai Q."/>
            <person name="Liu Y."/>
            <person name="Shao Z."/>
        </authorList>
    </citation>
    <scope>NUCLEOTIDE SEQUENCE [LARGE SCALE GENOMIC DNA]</scope>
    <source>
        <strain evidence="2 3">JCM 15802</strain>
    </source>
</reference>
<dbReference type="GO" id="GO:0019752">
    <property type="term" value="P:carboxylic acid metabolic process"/>
    <property type="evidence" value="ECO:0007669"/>
    <property type="project" value="UniProtKB-ARBA"/>
</dbReference>
<dbReference type="RefSeq" id="WP_034637924.1">
    <property type="nucleotide sequence ID" value="NZ_CBCSJC010000010.1"/>
</dbReference>
<dbReference type="InterPro" id="IPR003462">
    <property type="entry name" value="ODC_Mu_crystall"/>
</dbReference>
<dbReference type="STRING" id="574376.BAMA_18780"/>
<dbReference type="Proteomes" id="UP000027822">
    <property type="component" value="Unassembled WGS sequence"/>
</dbReference>
<dbReference type="eggNOG" id="COG2423">
    <property type="taxonomic scope" value="Bacteria"/>
</dbReference>